<sequence length="1455" mass="153197">MSNKESEPPRRDPGREDSMQKYEKIKVIGEGAYGKCTLMRKGEEQLCVMKQIDLSALSKSERYESLTEVQCLLGLQHPMIIQCLDCFVHHNKLMIVMEYADDGDLSMKLNETKKTGVKVEEDQIILWFCQVVEALRHVHSTSTLHRDIKTGNVFLNTNGAVKLGDFGIAKVLDHENMLAKTNIGTPYYMSPELLHGRPYDQKSDIWSLGCVLYEMCTLRPPFSAMTDLGLARKITEGKFEPVPEGRYSAQLSELITHMLSMKPEDRPSAAEILSRPWLRERLAKLVADRPDIPNLHYPLRSTWEMEQKVRPPILSRKSTMKPNDLSEVDLSDDDSPAAAGAKPQTVEEVVADVQKIFSMTMLENEIAETYAKQKLPSSKPLQRGRSGVIDGPKSEASSPAEREEGGDASSSVGGGTKTPFDVNIITAGGRRVSCDGGNRPGGQEKSPYGNAGGGSSPGGWNMSEEGSDFSDFSIATVIFDEKTQAKRRSIMHEGSAEGGRRRSNFGSDATGEARRSILGSEATLGTEKRRSILLAEGGVAAPSAGTRKSSIIGQSEITDRPGHRRGSAFNIQTLTELAQKDGASKETLPVDDEDEDEDEESPTLPLPANLTVPSPSPSPHQKPSRKTAKRVSVGETRSPGADALPGCFPFSSQSIEEATETPGSSQAPTQSSSSSKDPPKGGQSAAPSSAAAASGGEKDQGKRAPSGPTPSLQAKAPTPSKVVKPPDPPTSAAPKQTASQAAPPSQRTPVPPPTAAPTKTSPPRAPLNPPASVAKLSPVRAPLPPPTSLPGRSSPLPPAESSSASPLPPRLTSDPQAASASSSSSPPTKPRQPLPKPQQVKPEQMPASIPVSRFSGQTLAHLTRPSTVPSSSSSPIVLPPSTTPKTPSTGSHRTNASSDQTVRSLYLRGDETTRLGGSTTKSNVSASNPLVDTPTHWQGFGLTRRSTSRQDSAASISAPTVHHFPAGLPREFSGSGGGGGRRAKTSFGDKEESRSAAASPETSPRASHNAPAKTGFPSAADSRNRRQSQAAPPSSSSSSSLRGATQWRPLSMSTDHDEVSPLYFSMSGRRQPGFSVPPEDEEGRGDRLLQADTIRDFRPGDFLRPTSSPSHPSLPTSASTSALPRPTSVESVAAGKLPHGTRLPPRSPPLPQSAREEGRSVSASVASVESQRSAKRSNTDTTRDIRLDGMPMKDLSSASTPDPVVVPVATGIPPRARSATVGTTAAPGKSALKSQQSSSTSQLPAAVTESKSLPASRSSSPAPNPNAARISNHRRSVGIVTPETERRALAKGKAPINLGDGADVERQAHSAAGSRTSSVGSLPGNGSAAAKAKSRPPSASRIFSRGGGSAQRGSSGSNSRSLNLDGIPDDLPDGDCPSSAETSPVGPAETPQGKGKGQAEAAITSKAGGFLLTNLVASAPASSPEQASRVGKSVKRMVGMSQTLRKGENPFGQRS</sequence>
<evidence type="ECO:0000313" key="13">
    <source>
        <dbReference type="EMBL" id="CEM42901.1"/>
    </source>
</evidence>
<evidence type="ECO:0000256" key="6">
    <source>
        <dbReference type="ARBA" id="ARBA00022777"/>
    </source>
</evidence>
<feature type="compositionally biased region" description="Low complexity" evidence="11">
    <location>
        <begin position="865"/>
        <end position="876"/>
    </location>
</feature>
<comment type="catalytic activity">
    <reaction evidence="9">
        <text>L-seryl-[protein] + ATP = O-phospho-L-seryl-[protein] + ADP + H(+)</text>
        <dbReference type="Rhea" id="RHEA:17989"/>
        <dbReference type="Rhea" id="RHEA-COMP:9863"/>
        <dbReference type="Rhea" id="RHEA-COMP:11604"/>
        <dbReference type="ChEBI" id="CHEBI:15378"/>
        <dbReference type="ChEBI" id="CHEBI:29999"/>
        <dbReference type="ChEBI" id="CHEBI:30616"/>
        <dbReference type="ChEBI" id="CHEBI:83421"/>
        <dbReference type="ChEBI" id="CHEBI:456216"/>
        <dbReference type="EC" id="2.7.11.1"/>
    </reaction>
</comment>
<dbReference type="Gene3D" id="3.30.200.20">
    <property type="entry name" value="Phosphorylase Kinase, domain 1"/>
    <property type="match status" value="1"/>
</dbReference>
<feature type="compositionally biased region" description="Polar residues" evidence="11">
    <location>
        <begin position="733"/>
        <end position="742"/>
    </location>
</feature>
<feature type="compositionally biased region" description="Polar residues" evidence="11">
    <location>
        <begin position="546"/>
        <end position="556"/>
    </location>
</feature>
<feature type="compositionally biased region" description="Polar residues" evidence="11">
    <location>
        <begin position="949"/>
        <end position="958"/>
    </location>
</feature>
<evidence type="ECO:0000256" key="5">
    <source>
        <dbReference type="ARBA" id="ARBA00022741"/>
    </source>
</evidence>
<dbReference type="SUPFAM" id="SSF56112">
    <property type="entry name" value="Protein kinase-like (PK-like)"/>
    <property type="match status" value="1"/>
</dbReference>
<feature type="binding site" evidence="10">
    <location>
        <position position="50"/>
    </location>
    <ligand>
        <name>ATP</name>
        <dbReference type="ChEBI" id="CHEBI:30616"/>
    </ligand>
</feature>
<keyword evidence="4" id="KW-0808">Transferase</keyword>
<dbReference type="Gene3D" id="1.10.510.10">
    <property type="entry name" value="Transferase(Phosphotransferase) domain 1"/>
    <property type="match status" value="1"/>
</dbReference>
<keyword evidence="6" id="KW-0418">Kinase</keyword>
<proteinExistence type="inferred from homology"/>
<organism evidence="13">
    <name type="scientific">Chromera velia CCMP2878</name>
    <dbReference type="NCBI Taxonomy" id="1169474"/>
    <lineage>
        <taxon>Eukaryota</taxon>
        <taxon>Sar</taxon>
        <taxon>Alveolata</taxon>
        <taxon>Colpodellida</taxon>
        <taxon>Chromeraceae</taxon>
        <taxon>Chromera</taxon>
    </lineage>
</organism>
<feature type="compositionally biased region" description="Basic and acidic residues" evidence="11">
    <location>
        <begin position="486"/>
        <end position="500"/>
    </location>
</feature>
<dbReference type="InterPro" id="IPR011009">
    <property type="entry name" value="Kinase-like_dom_sf"/>
</dbReference>
<dbReference type="InterPro" id="IPR000719">
    <property type="entry name" value="Prot_kinase_dom"/>
</dbReference>
<feature type="region of interest" description="Disordered" evidence="11">
    <location>
        <begin position="373"/>
        <end position="467"/>
    </location>
</feature>
<comment type="catalytic activity">
    <reaction evidence="8">
        <text>L-threonyl-[protein] + ATP = O-phospho-L-threonyl-[protein] + ADP + H(+)</text>
        <dbReference type="Rhea" id="RHEA:46608"/>
        <dbReference type="Rhea" id="RHEA-COMP:11060"/>
        <dbReference type="Rhea" id="RHEA-COMP:11605"/>
        <dbReference type="ChEBI" id="CHEBI:15378"/>
        <dbReference type="ChEBI" id="CHEBI:30013"/>
        <dbReference type="ChEBI" id="CHEBI:30616"/>
        <dbReference type="ChEBI" id="CHEBI:61977"/>
        <dbReference type="ChEBI" id="CHEBI:456216"/>
        <dbReference type="EC" id="2.7.11.1"/>
    </reaction>
</comment>
<feature type="compositionally biased region" description="Low complexity" evidence="11">
    <location>
        <begin position="661"/>
        <end position="695"/>
    </location>
</feature>
<accession>A0A0G4HG77</accession>
<dbReference type="GO" id="GO:0005524">
    <property type="term" value="F:ATP binding"/>
    <property type="evidence" value="ECO:0007669"/>
    <property type="project" value="UniProtKB-UniRule"/>
</dbReference>
<keyword evidence="3" id="KW-0723">Serine/threonine-protein kinase</keyword>
<feature type="region of interest" description="Disordered" evidence="11">
    <location>
        <begin position="1417"/>
        <end position="1455"/>
    </location>
</feature>
<dbReference type="EC" id="2.7.11.1" evidence="2"/>
<dbReference type="EMBL" id="CDMZ01002557">
    <property type="protein sequence ID" value="CEM42901.1"/>
    <property type="molecule type" value="Genomic_DNA"/>
</dbReference>
<gene>
    <name evidence="13" type="ORF">Cvel_27125</name>
</gene>
<evidence type="ECO:0000256" key="3">
    <source>
        <dbReference type="ARBA" id="ARBA00022527"/>
    </source>
</evidence>
<dbReference type="FunFam" id="3.30.200.20:FF:000097">
    <property type="entry name" value="Probable serine/threonine-protein kinase nek1"/>
    <property type="match status" value="1"/>
</dbReference>
<evidence type="ECO:0000256" key="4">
    <source>
        <dbReference type="ARBA" id="ARBA00022679"/>
    </source>
</evidence>
<dbReference type="PANTHER" id="PTHR44899:SF3">
    <property type="entry name" value="SERINE_THREONINE-PROTEIN KINASE NEK1"/>
    <property type="match status" value="1"/>
</dbReference>
<feature type="domain" description="Protein kinase" evidence="12">
    <location>
        <begin position="22"/>
        <end position="278"/>
    </location>
</feature>
<name>A0A0G4HG77_9ALVE</name>
<feature type="region of interest" description="Disordered" evidence="11">
    <location>
        <begin position="1"/>
        <end position="21"/>
    </location>
</feature>
<feature type="compositionally biased region" description="Low complexity" evidence="11">
    <location>
        <begin position="1105"/>
        <end position="1124"/>
    </location>
</feature>
<evidence type="ECO:0000256" key="9">
    <source>
        <dbReference type="ARBA" id="ARBA00048679"/>
    </source>
</evidence>
<comment type="similarity">
    <text evidence="1">Belongs to the protein kinase superfamily. NEK Ser/Thr protein kinase family. NIMA subfamily.</text>
</comment>
<dbReference type="InterPro" id="IPR017441">
    <property type="entry name" value="Protein_kinase_ATP_BS"/>
</dbReference>
<feature type="region of interest" description="Disordered" evidence="11">
    <location>
        <begin position="313"/>
        <end position="345"/>
    </location>
</feature>
<evidence type="ECO:0000256" key="2">
    <source>
        <dbReference type="ARBA" id="ARBA00012513"/>
    </source>
</evidence>
<evidence type="ECO:0000256" key="8">
    <source>
        <dbReference type="ARBA" id="ARBA00047899"/>
    </source>
</evidence>
<keyword evidence="5 10" id="KW-0547">Nucleotide-binding</keyword>
<dbReference type="GO" id="GO:0004674">
    <property type="term" value="F:protein serine/threonine kinase activity"/>
    <property type="evidence" value="ECO:0007669"/>
    <property type="project" value="UniProtKB-KW"/>
</dbReference>
<feature type="compositionally biased region" description="Basic and acidic residues" evidence="11">
    <location>
        <begin position="1177"/>
        <end position="1187"/>
    </location>
</feature>
<evidence type="ECO:0000256" key="11">
    <source>
        <dbReference type="SAM" id="MobiDB-lite"/>
    </source>
</evidence>
<feature type="compositionally biased region" description="Low complexity" evidence="11">
    <location>
        <begin position="1351"/>
        <end position="1366"/>
    </location>
</feature>
<evidence type="ECO:0000256" key="10">
    <source>
        <dbReference type="PROSITE-ProRule" id="PRU10141"/>
    </source>
</evidence>
<feature type="compositionally biased region" description="Polar residues" evidence="11">
    <location>
        <begin position="890"/>
        <end position="903"/>
    </location>
</feature>
<dbReference type="PANTHER" id="PTHR44899">
    <property type="entry name" value="CAMK FAMILY PROTEIN KINASE"/>
    <property type="match status" value="1"/>
</dbReference>
<evidence type="ECO:0000256" key="1">
    <source>
        <dbReference type="ARBA" id="ARBA00010886"/>
    </source>
</evidence>
<feature type="compositionally biased region" description="Acidic residues" evidence="11">
    <location>
        <begin position="326"/>
        <end position="335"/>
    </location>
</feature>
<reference evidence="13" key="1">
    <citation type="submission" date="2014-11" db="EMBL/GenBank/DDBJ databases">
        <authorList>
            <person name="Otto D Thomas"/>
            <person name="Naeem Raeece"/>
        </authorList>
    </citation>
    <scope>NUCLEOTIDE SEQUENCE</scope>
</reference>
<feature type="region of interest" description="Disordered" evidence="11">
    <location>
        <begin position="486"/>
        <end position="1400"/>
    </location>
</feature>
<dbReference type="PROSITE" id="PS50011">
    <property type="entry name" value="PROTEIN_KINASE_DOM"/>
    <property type="match status" value="1"/>
</dbReference>
<feature type="compositionally biased region" description="Low complexity" evidence="11">
    <location>
        <begin position="1417"/>
        <end position="1428"/>
    </location>
</feature>
<feature type="compositionally biased region" description="Low complexity" evidence="11">
    <location>
        <begin position="1160"/>
        <end position="1171"/>
    </location>
</feature>
<protein>
    <recommendedName>
        <fullName evidence="2">non-specific serine/threonine protein kinase</fullName>
        <ecNumber evidence="2">2.7.11.1</ecNumber>
    </recommendedName>
</protein>
<feature type="compositionally biased region" description="Low complexity" evidence="11">
    <location>
        <begin position="1327"/>
        <end position="1341"/>
    </location>
</feature>
<feature type="compositionally biased region" description="Pro residues" evidence="11">
    <location>
        <begin position="827"/>
        <end position="836"/>
    </location>
</feature>
<dbReference type="Pfam" id="PF00069">
    <property type="entry name" value="Pkinase"/>
    <property type="match status" value="1"/>
</dbReference>
<dbReference type="InterPro" id="IPR051131">
    <property type="entry name" value="NEK_Ser/Thr_kinase_NIMA"/>
</dbReference>
<feature type="compositionally biased region" description="Polar residues" evidence="11">
    <location>
        <begin position="915"/>
        <end position="930"/>
    </location>
</feature>
<dbReference type="SMART" id="SM00220">
    <property type="entry name" value="S_TKc"/>
    <property type="match status" value="1"/>
</dbReference>
<dbReference type="PROSITE" id="PS00107">
    <property type="entry name" value="PROTEIN_KINASE_ATP"/>
    <property type="match status" value="1"/>
</dbReference>
<feature type="compositionally biased region" description="Acidic residues" evidence="11">
    <location>
        <begin position="589"/>
        <end position="601"/>
    </location>
</feature>
<dbReference type="CDD" id="cd08215">
    <property type="entry name" value="STKc_Nek"/>
    <property type="match status" value="1"/>
</dbReference>
<feature type="compositionally biased region" description="Basic and acidic residues" evidence="11">
    <location>
        <begin position="1084"/>
        <end position="1101"/>
    </location>
</feature>
<dbReference type="VEuPathDB" id="CryptoDB:Cvel_27125"/>
<feature type="compositionally biased region" description="Low complexity" evidence="11">
    <location>
        <begin position="1254"/>
        <end position="1269"/>
    </location>
</feature>
<feature type="compositionally biased region" description="Low complexity" evidence="11">
    <location>
        <begin position="817"/>
        <end position="826"/>
    </location>
</feature>
<keyword evidence="7 10" id="KW-0067">ATP-binding</keyword>
<feature type="compositionally biased region" description="Low complexity" evidence="11">
    <location>
        <begin position="1027"/>
        <end position="1040"/>
    </location>
</feature>
<evidence type="ECO:0000259" key="12">
    <source>
        <dbReference type="PROSITE" id="PS50011"/>
    </source>
</evidence>
<evidence type="ECO:0000256" key="7">
    <source>
        <dbReference type="ARBA" id="ARBA00022840"/>
    </source>
</evidence>